<keyword evidence="4 6" id="KW-0479">Metal-binding</keyword>
<evidence type="ECO:0000256" key="1">
    <source>
        <dbReference type="ARBA" id="ARBA00002521"/>
    </source>
</evidence>
<keyword evidence="5 6" id="KW-0378">Hydrolase</keyword>
<dbReference type="GO" id="GO:0004239">
    <property type="term" value="F:initiator methionyl aminopeptidase activity"/>
    <property type="evidence" value="ECO:0007669"/>
    <property type="project" value="UniProtKB-EC"/>
</dbReference>
<proteinExistence type="inferred from homology"/>
<accession>A0ABV1HY62</accession>
<evidence type="ECO:0000259" key="8">
    <source>
        <dbReference type="Pfam" id="PF00557"/>
    </source>
</evidence>
<dbReference type="InterPro" id="IPR000994">
    <property type="entry name" value="Pept_M24"/>
</dbReference>
<keyword evidence="10" id="KW-1185">Reference proteome</keyword>
<name>A0ABV1HY62_9FIRM</name>
<dbReference type="PANTHER" id="PTHR43330">
    <property type="entry name" value="METHIONINE AMINOPEPTIDASE"/>
    <property type="match status" value="1"/>
</dbReference>
<comment type="cofactor">
    <cofactor evidence="6">
        <name>Co(2+)</name>
        <dbReference type="ChEBI" id="CHEBI:48828"/>
    </cofactor>
    <cofactor evidence="6">
        <name>Zn(2+)</name>
        <dbReference type="ChEBI" id="CHEBI:29105"/>
    </cofactor>
    <cofactor evidence="6">
        <name>Mn(2+)</name>
        <dbReference type="ChEBI" id="CHEBI:29035"/>
    </cofactor>
    <cofactor evidence="6">
        <name>Fe(2+)</name>
        <dbReference type="ChEBI" id="CHEBI:29033"/>
    </cofactor>
    <text evidence="6">Binds 2 divalent metal cations per subunit. Has a high-affinity and a low affinity metal-binding site. The true nature of the physiological cofactor is under debate. The enzyme is active with cobalt, zinc, manganese or divalent iron ions. Most likely, methionine aminopeptidases function as mononuclear Fe(2+)-metalloproteases under physiological conditions, and the catalytically relevant metal-binding site has been assigned to the histidine-containing high-affinity site.</text>
</comment>
<dbReference type="NCBIfam" id="TIGR00500">
    <property type="entry name" value="met_pdase_I"/>
    <property type="match status" value="1"/>
</dbReference>
<gene>
    <name evidence="6 9" type="primary">map</name>
    <name evidence="9" type="ORF">WMO62_01950</name>
</gene>
<dbReference type="PRINTS" id="PR00599">
    <property type="entry name" value="MAPEPTIDASE"/>
</dbReference>
<feature type="binding site" evidence="6">
    <location>
        <position position="187"/>
    </location>
    <ligand>
        <name>substrate</name>
    </ligand>
</feature>
<feature type="binding site" evidence="6">
    <location>
        <position position="117"/>
    </location>
    <ligand>
        <name>a divalent metal cation</name>
        <dbReference type="ChEBI" id="CHEBI:60240"/>
        <label>2</label>
        <note>catalytic</note>
    </ligand>
</feature>
<protein>
    <recommendedName>
        <fullName evidence="6 7">Methionine aminopeptidase</fullName>
        <shortName evidence="6">MAP</shortName>
        <shortName evidence="6">MetAP</shortName>
        <ecNumber evidence="6 7">3.4.11.18</ecNumber>
    </recommendedName>
    <alternativeName>
        <fullName evidence="6">Peptidase M</fullName>
    </alternativeName>
</protein>
<dbReference type="RefSeq" id="WP_349143624.1">
    <property type="nucleotide sequence ID" value="NZ_JBBMFC010000002.1"/>
</dbReference>
<feature type="binding site" evidence="6">
    <location>
        <position position="117"/>
    </location>
    <ligand>
        <name>a divalent metal cation</name>
        <dbReference type="ChEBI" id="CHEBI:60240"/>
        <label>1</label>
    </ligand>
</feature>
<reference evidence="9 10" key="1">
    <citation type="submission" date="2024-03" db="EMBL/GenBank/DDBJ databases">
        <title>Human intestinal bacterial collection.</title>
        <authorList>
            <person name="Pauvert C."/>
            <person name="Hitch T.C.A."/>
            <person name="Clavel T."/>
        </authorList>
    </citation>
    <scope>NUCLEOTIDE SEQUENCE [LARGE SCALE GENOMIC DNA]</scope>
    <source>
        <strain evidence="9 10">CLA-AA-H78B</strain>
    </source>
</reference>
<comment type="caution">
    <text evidence="9">The sequence shown here is derived from an EMBL/GenBank/DDBJ whole genome shotgun (WGS) entry which is preliminary data.</text>
</comment>
<dbReference type="PANTHER" id="PTHR43330:SF8">
    <property type="entry name" value="METHIONINE AMINOPEPTIDASE 1D, MITOCHONDRIAL"/>
    <property type="match status" value="1"/>
</dbReference>
<evidence type="ECO:0000313" key="9">
    <source>
        <dbReference type="EMBL" id="MEQ2577603.1"/>
    </source>
</evidence>
<sequence>MRGKKRVIKVGNVPVKSREQIEGIRESGKINTMVLDFVEEHIKAGISTQEIDDWVRKVTADNGAICAPYHYEGFPKSVCTSVNSVICHGIPSKDEILKEGDIINVDVSTIYKGYFSDASRMFCIGNVSADKKRLVKTAKEAIQVGLMEVKPFAPLGNMGHAIHMYAKSQGYTVVEEIGGHGVGLEFHEDPFVSYVSPKGSGPVMVPGMVFTIEPMINMGSPEFYVDAKNGWTVYTEDGMPSAQWEVTVAVMDEGYEVLTY</sequence>
<feature type="binding site" evidence="6">
    <location>
        <position position="180"/>
    </location>
    <ligand>
        <name>a divalent metal cation</name>
        <dbReference type="ChEBI" id="CHEBI:60240"/>
        <label>2</label>
        <note>catalytic</note>
    </ligand>
</feature>
<dbReference type="SUPFAM" id="SSF55920">
    <property type="entry name" value="Creatinase/aminopeptidase"/>
    <property type="match status" value="1"/>
</dbReference>
<evidence type="ECO:0000256" key="3">
    <source>
        <dbReference type="ARBA" id="ARBA00022670"/>
    </source>
</evidence>
<feature type="binding site" evidence="6">
    <location>
        <position position="213"/>
    </location>
    <ligand>
        <name>a divalent metal cation</name>
        <dbReference type="ChEBI" id="CHEBI:60240"/>
        <label>2</label>
        <note>catalytic</note>
    </ligand>
</feature>
<comment type="subunit">
    <text evidence="6">Monomer.</text>
</comment>
<dbReference type="InterPro" id="IPR001714">
    <property type="entry name" value="Pept_M24_MAP"/>
</dbReference>
<keyword evidence="2 6" id="KW-0031">Aminopeptidase</keyword>
<evidence type="ECO:0000256" key="7">
    <source>
        <dbReference type="RuleBase" id="RU003653"/>
    </source>
</evidence>
<feature type="binding site" evidence="6">
    <location>
        <position position="88"/>
    </location>
    <ligand>
        <name>substrate</name>
    </ligand>
</feature>
<dbReference type="InterPro" id="IPR002467">
    <property type="entry name" value="Pept_M24A_MAP1"/>
</dbReference>
<evidence type="ECO:0000256" key="4">
    <source>
        <dbReference type="ARBA" id="ARBA00022723"/>
    </source>
</evidence>
<dbReference type="Proteomes" id="UP001470288">
    <property type="component" value="Unassembled WGS sequence"/>
</dbReference>
<feature type="binding site" evidence="6">
    <location>
        <position position="245"/>
    </location>
    <ligand>
        <name>a divalent metal cation</name>
        <dbReference type="ChEBI" id="CHEBI:60240"/>
        <label>2</label>
        <note>catalytic</note>
    </ligand>
</feature>
<dbReference type="Pfam" id="PF00557">
    <property type="entry name" value="Peptidase_M24"/>
    <property type="match status" value="1"/>
</dbReference>
<dbReference type="InterPro" id="IPR036005">
    <property type="entry name" value="Creatinase/aminopeptidase-like"/>
</dbReference>
<feature type="binding site" evidence="6">
    <location>
        <position position="106"/>
    </location>
    <ligand>
        <name>a divalent metal cation</name>
        <dbReference type="ChEBI" id="CHEBI:60240"/>
        <label>1</label>
    </ligand>
</feature>
<evidence type="ECO:0000256" key="5">
    <source>
        <dbReference type="ARBA" id="ARBA00022801"/>
    </source>
</evidence>
<comment type="catalytic activity">
    <reaction evidence="6 7">
        <text>Release of N-terminal amino acids, preferentially methionine, from peptides and arylamides.</text>
        <dbReference type="EC" id="3.4.11.18"/>
    </reaction>
</comment>
<comment type="similarity">
    <text evidence="6">Belongs to the peptidase M24A family. Methionine aminopeptidase type 1 subfamily.</text>
</comment>
<keyword evidence="3 6" id="KW-0645">Protease</keyword>
<dbReference type="HAMAP" id="MF_01974">
    <property type="entry name" value="MetAP_1"/>
    <property type="match status" value="1"/>
</dbReference>
<dbReference type="EMBL" id="JBBMFC010000002">
    <property type="protein sequence ID" value="MEQ2577603.1"/>
    <property type="molecule type" value="Genomic_DNA"/>
</dbReference>
<feature type="binding site" evidence="6">
    <location>
        <position position="245"/>
    </location>
    <ligand>
        <name>a divalent metal cation</name>
        <dbReference type="ChEBI" id="CHEBI:60240"/>
        <label>1</label>
    </ligand>
</feature>
<comment type="function">
    <text evidence="1 6">Removes the N-terminal methionine from nascent proteins. The N-terminal methionine is often cleaved when the second residue in the primary sequence is small and uncharged (Met-Ala-, Cys, Gly, Pro, Ser, Thr, or Val). Requires deformylation of the N(alpha)-formylated initiator methionine before it can be hydrolyzed.</text>
</comment>
<feature type="domain" description="Peptidase M24" evidence="8">
    <location>
        <begin position="22"/>
        <end position="250"/>
    </location>
</feature>
<dbReference type="EC" id="3.4.11.18" evidence="6 7"/>
<evidence type="ECO:0000256" key="2">
    <source>
        <dbReference type="ARBA" id="ARBA00022438"/>
    </source>
</evidence>
<evidence type="ECO:0000256" key="6">
    <source>
        <dbReference type="HAMAP-Rule" id="MF_01974"/>
    </source>
</evidence>
<organism evidence="9 10">
    <name type="scientific">Hominiventricola aquisgranensis</name>
    <dbReference type="NCBI Taxonomy" id="3133164"/>
    <lineage>
        <taxon>Bacteria</taxon>
        <taxon>Bacillati</taxon>
        <taxon>Bacillota</taxon>
        <taxon>Clostridia</taxon>
        <taxon>Lachnospirales</taxon>
        <taxon>Lachnospiraceae</taxon>
        <taxon>Hominiventricola</taxon>
    </lineage>
</organism>
<dbReference type="Gene3D" id="3.90.230.10">
    <property type="entry name" value="Creatinase/methionine aminopeptidase superfamily"/>
    <property type="match status" value="1"/>
</dbReference>
<evidence type="ECO:0000313" key="10">
    <source>
        <dbReference type="Proteomes" id="UP001470288"/>
    </source>
</evidence>
<dbReference type="CDD" id="cd01086">
    <property type="entry name" value="MetAP1"/>
    <property type="match status" value="1"/>
</dbReference>